<feature type="region of interest" description="Disordered" evidence="1">
    <location>
        <begin position="1"/>
        <end position="22"/>
    </location>
</feature>
<accession>A0ABQ8GMB3</accession>
<reference evidence="4 5" key="1">
    <citation type="journal article" date="2021" name="Nat. Commun.">
        <title>Genetic determinants of endophytism in the Arabidopsis root mycobiome.</title>
        <authorList>
            <person name="Mesny F."/>
            <person name="Miyauchi S."/>
            <person name="Thiergart T."/>
            <person name="Pickel B."/>
            <person name="Atanasova L."/>
            <person name="Karlsson M."/>
            <person name="Huettel B."/>
            <person name="Barry K.W."/>
            <person name="Haridas S."/>
            <person name="Chen C."/>
            <person name="Bauer D."/>
            <person name="Andreopoulos W."/>
            <person name="Pangilinan J."/>
            <person name="LaButti K."/>
            <person name="Riley R."/>
            <person name="Lipzen A."/>
            <person name="Clum A."/>
            <person name="Drula E."/>
            <person name="Henrissat B."/>
            <person name="Kohler A."/>
            <person name="Grigoriev I.V."/>
            <person name="Martin F.M."/>
            <person name="Hacquard S."/>
        </authorList>
    </citation>
    <scope>NUCLEOTIDE SEQUENCE [LARGE SCALE GENOMIC DNA]</scope>
    <source>
        <strain evidence="4 5">MPI-SDFR-AT-0080</strain>
    </source>
</reference>
<feature type="domain" description="Rhamnogalacturonan lyase" evidence="3">
    <location>
        <begin position="486"/>
        <end position="564"/>
    </location>
</feature>
<name>A0ABQ8GMB3_9PEZI</name>
<dbReference type="InterPro" id="IPR029413">
    <property type="entry name" value="RG-lyase_II"/>
</dbReference>
<gene>
    <name evidence="4" type="ORF">B0J12DRAFT_650925</name>
</gene>
<organism evidence="4 5">
    <name type="scientific">Macrophomina phaseolina</name>
    <dbReference type="NCBI Taxonomy" id="35725"/>
    <lineage>
        <taxon>Eukaryota</taxon>
        <taxon>Fungi</taxon>
        <taxon>Dikarya</taxon>
        <taxon>Ascomycota</taxon>
        <taxon>Pezizomycotina</taxon>
        <taxon>Dothideomycetes</taxon>
        <taxon>Dothideomycetes incertae sedis</taxon>
        <taxon>Botryosphaeriales</taxon>
        <taxon>Botryosphaeriaceae</taxon>
        <taxon>Macrophomina</taxon>
    </lineage>
</organism>
<proteinExistence type="predicted"/>
<dbReference type="InterPro" id="IPR029411">
    <property type="entry name" value="RG-lyase_III"/>
</dbReference>
<evidence type="ECO:0000313" key="4">
    <source>
        <dbReference type="EMBL" id="KAH7058621.1"/>
    </source>
</evidence>
<dbReference type="EMBL" id="JAGTJR010000006">
    <property type="protein sequence ID" value="KAH7058621.1"/>
    <property type="molecule type" value="Genomic_DNA"/>
</dbReference>
<dbReference type="CDD" id="cd10316">
    <property type="entry name" value="RGL4_M"/>
    <property type="match status" value="1"/>
</dbReference>
<dbReference type="InterPro" id="IPR008979">
    <property type="entry name" value="Galactose-bd-like_sf"/>
</dbReference>
<protein>
    <submittedName>
        <fullName evidence="4">Galactose mutarotase-like domain-containing protein</fullName>
    </submittedName>
</protein>
<dbReference type="Pfam" id="PF14686">
    <property type="entry name" value="fn3_3"/>
    <property type="match status" value="1"/>
</dbReference>
<dbReference type="InterPro" id="IPR051850">
    <property type="entry name" value="Polysacch_Lyase_4"/>
</dbReference>
<comment type="caution">
    <text evidence="4">The sequence shown here is derived from an EMBL/GenBank/DDBJ whole genome shotgun (WGS) entry which is preliminary data.</text>
</comment>
<evidence type="ECO:0000256" key="1">
    <source>
        <dbReference type="SAM" id="MobiDB-lite"/>
    </source>
</evidence>
<dbReference type="InterPro" id="IPR011013">
    <property type="entry name" value="Gal_mutarotase_sf_dom"/>
</dbReference>
<feature type="domain" description="Rhamnogalacturonan lyase" evidence="2">
    <location>
        <begin position="577"/>
        <end position="721"/>
    </location>
</feature>
<dbReference type="CDD" id="cd10320">
    <property type="entry name" value="RGL4_N"/>
    <property type="match status" value="1"/>
</dbReference>
<dbReference type="PANTHER" id="PTHR32018:SF9">
    <property type="entry name" value="RHAMNOGALACTURONATE LYASE B"/>
    <property type="match status" value="1"/>
</dbReference>
<evidence type="ECO:0000259" key="3">
    <source>
        <dbReference type="Pfam" id="PF14686"/>
    </source>
</evidence>
<dbReference type="Proteomes" id="UP000774617">
    <property type="component" value="Unassembled WGS sequence"/>
</dbReference>
<evidence type="ECO:0000259" key="2">
    <source>
        <dbReference type="Pfam" id="PF14683"/>
    </source>
</evidence>
<dbReference type="SUPFAM" id="SSF74650">
    <property type="entry name" value="Galactose mutarotase-like"/>
    <property type="match status" value="1"/>
</dbReference>
<dbReference type="SUPFAM" id="SSF49785">
    <property type="entry name" value="Galactose-binding domain-like"/>
    <property type="match status" value="1"/>
</dbReference>
<dbReference type="PANTHER" id="PTHR32018">
    <property type="entry name" value="RHAMNOGALACTURONATE LYASE FAMILY PROTEIN"/>
    <property type="match status" value="1"/>
</dbReference>
<dbReference type="Pfam" id="PF14683">
    <property type="entry name" value="CBM-like"/>
    <property type="match status" value="1"/>
</dbReference>
<evidence type="ECO:0000313" key="5">
    <source>
        <dbReference type="Proteomes" id="UP000774617"/>
    </source>
</evidence>
<dbReference type="Gene3D" id="2.60.40.1120">
    <property type="entry name" value="Carboxypeptidase-like, regulatory domain"/>
    <property type="match status" value="1"/>
</dbReference>
<sequence length="732" mass="81363">MCSENTKPGPNTPKEPENPLRDSCPSLRTWAAHEYWWLAEKYAVSYPRAISNRDMQVHFPHTSPQRLPQFPVLRTSAGTWWSDIESWGDKYKAHASAAGQLLGNRRQPQNFTMANSGLPRVLGSLLLALLAFGAEVLAVLTVDETSSGIVIENDRLHVQLDKSKGVIVGLTLDDQDLLGPVSGQTGIGPYLDCYCTPSGFYTPGSKAPQYEIFQDIDSSGVPYAGVVMGETYAATGQLLEFYYFLREGETGLHTFSRLAYYNETTPFLRNLQEFRTLFRPNTQLWTHLATNEKTYAPLPSRNAVSKQVVVQDATWSLLNTPEDPYVQQWADFFTKYTFQAQWRDHRVHGMFSDGSTSDTNNTFGAWLVMNTVDTYFNGPKNSDLTVDGIVYNYIASNHHGNGTPNITNGFDRTFGPFYYHFNSGAPGTTLQESRADALQYADPSWNAQFYDDIAPHVPNYVPTSGRGTWQGAIALPAASNNQTSTWSRPLAILTASGIDFQDNVADTKAYQYWAELQVSGASNIATVTIPRVKAGEYRLTVYADGIFGQYTQDGIVVTAGRTTATNASFVEESAGRELWRIGTPDRSSGEYKHGVEVDTSKPLQPEQYRIYWAKYDFPTEFPEGVRFKVGESKEVEDWNYVHWSSVGGKANAFRNETLFSPTISNWTILFDASAVELNRSVAAKNEATLTIQLAGAKTAAGNTDVFNATEPYSNLPYVVTVNGNELEPWVIP</sequence>
<keyword evidence="5" id="KW-1185">Reference proteome</keyword>